<evidence type="ECO:0000256" key="4">
    <source>
        <dbReference type="ARBA" id="ARBA00022989"/>
    </source>
</evidence>
<dbReference type="VEuPathDB" id="FungiDB:KRP23_12333"/>
<dbReference type="GO" id="GO:0005247">
    <property type="term" value="F:voltage-gated chloride channel activity"/>
    <property type="evidence" value="ECO:0000318"/>
    <property type="project" value="GO_Central"/>
</dbReference>
<keyword evidence="3" id="KW-0677">Repeat</keyword>
<keyword evidence="2" id="KW-0812">Transmembrane</keyword>
<dbReference type="GO" id="GO:0006821">
    <property type="term" value="P:chloride transport"/>
    <property type="evidence" value="ECO:0000318"/>
    <property type="project" value="GO_Central"/>
</dbReference>
<dbReference type="AlphaFoldDB" id="H3GZW3"/>
<dbReference type="SUPFAM" id="SSF81340">
    <property type="entry name" value="Clc chloride channel"/>
    <property type="match status" value="1"/>
</dbReference>
<evidence type="ECO:0000256" key="3">
    <source>
        <dbReference type="ARBA" id="ARBA00022737"/>
    </source>
</evidence>
<accession>H3GZW3</accession>
<dbReference type="EnsemblProtists" id="Phyra83388">
    <property type="protein sequence ID" value="Phyra83388"/>
    <property type="gene ID" value="Phyra83388"/>
</dbReference>
<dbReference type="InParanoid" id="H3GZW3"/>
<dbReference type="HOGENOM" id="CLU_528412_0_0_1"/>
<evidence type="ECO:0000256" key="1">
    <source>
        <dbReference type="ARBA" id="ARBA00004141"/>
    </source>
</evidence>
<protein>
    <submittedName>
        <fullName evidence="6">Uncharacterized protein</fullName>
    </submittedName>
</protein>
<dbReference type="Gene3D" id="2.170.270.10">
    <property type="entry name" value="SET domain"/>
    <property type="match status" value="1"/>
</dbReference>
<dbReference type="InterPro" id="IPR001807">
    <property type="entry name" value="ClC"/>
</dbReference>
<reference evidence="6" key="2">
    <citation type="submission" date="2015-06" db="UniProtKB">
        <authorList>
            <consortium name="EnsemblProtists"/>
        </authorList>
    </citation>
    <scope>IDENTIFICATION</scope>
    <source>
        <strain evidence="6">Pr102</strain>
    </source>
</reference>
<organism evidence="6 7">
    <name type="scientific">Phytophthora ramorum</name>
    <name type="common">Sudden oak death agent</name>
    <dbReference type="NCBI Taxonomy" id="164328"/>
    <lineage>
        <taxon>Eukaryota</taxon>
        <taxon>Sar</taxon>
        <taxon>Stramenopiles</taxon>
        <taxon>Oomycota</taxon>
        <taxon>Peronosporomycetes</taxon>
        <taxon>Peronosporales</taxon>
        <taxon>Peronosporaceae</taxon>
        <taxon>Phytophthora</taxon>
    </lineage>
</organism>
<reference evidence="7" key="1">
    <citation type="journal article" date="2006" name="Science">
        <title>Phytophthora genome sequences uncover evolutionary origins and mechanisms of pathogenesis.</title>
        <authorList>
            <person name="Tyler B.M."/>
            <person name="Tripathy S."/>
            <person name="Zhang X."/>
            <person name="Dehal P."/>
            <person name="Jiang R.H."/>
            <person name="Aerts A."/>
            <person name="Arredondo F.D."/>
            <person name="Baxter L."/>
            <person name="Bensasson D."/>
            <person name="Beynon J.L."/>
            <person name="Chapman J."/>
            <person name="Damasceno C.M."/>
            <person name="Dorrance A.E."/>
            <person name="Dou D."/>
            <person name="Dickerman A.W."/>
            <person name="Dubchak I.L."/>
            <person name="Garbelotto M."/>
            <person name="Gijzen M."/>
            <person name="Gordon S.G."/>
            <person name="Govers F."/>
            <person name="Grunwald N.J."/>
            <person name="Huang W."/>
            <person name="Ivors K.L."/>
            <person name="Jones R.W."/>
            <person name="Kamoun S."/>
            <person name="Krampis K."/>
            <person name="Lamour K.H."/>
            <person name="Lee M.K."/>
            <person name="McDonald W.H."/>
            <person name="Medina M."/>
            <person name="Meijer H.J."/>
            <person name="Nordberg E.K."/>
            <person name="Maclean D.J."/>
            <person name="Ospina-Giraldo M.D."/>
            <person name="Morris P.F."/>
            <person name="Phuntumart V."/>
            <person name="Putnam N.H."/>
            <person name="Rash S."/>
            <person name="Rose J.K."/>
            <person name="Sakihama Y."/>
            <person name="Salamov A.A."/>
            <person name="Savidor A."/>
            <person name="Scheuring C.F."/>
            <person name="Smith B.M."/>
            <person name="Sobral B.W."/>
            <person name="Terry A."/>
            <person name="Torto-Alalibo T.A."/>
            <person name="Win J."/>
            <person name="Xu Z."/>
            <person name="Zhang H."/>
            <person name="Grigoriev I.V."/>
            <person name="Rokhsar D.S."/>
            <person name="Boore J.L."/>
        </authorList>
    </citation>
    <scope>NUCLEOTIDE SEQUENCE [LARGE SCALE GENOMIC DNA]</scope>
    <source>
        <strain evidence="7">Pr102</strain>
    </source>
</reference>
<dbReference type="Proteomes" id="UP000005238">
    <property type="component" value="Unassembled WGS sequence"/>
</dbReference>
<evidence type="ECO:0000256" key="2">
    <source>
        <dbReference type="ARBA" id="ARBA00022692"/>
    </source>
</evidence>
<dbReference type="EMBL" id="DS566084">
    <property type="status" value="NOT_ANNOTATED_CDS"/>
    <property type="molecule type" value="Genomic_DNA"/>
</dbReference>
<keyword evidence="7" id="KW-1185">Reference proteome</keyword>
<dbReference type="InterPro" id="IPR014743">
    <property type="entry name" value="Cl-channel_core"/>
</dbReference>
<dbReference type="VEuPathDB" id="FungiDB:KRP22_9298"/>
<dbReference type="VEuPathDB" id="FungiDB:KRP23_14666"/>
<dbReference type="InterPro" id="IPR050970">
    <property type="entry name" value="Cl_channel_volt-gated"/>
</dbReference>
<dbReference type="GO" id="GO:0016020">
    <property type="term" value="C:membrane"/>
    <property type="evidence" value="ECO:0007669"/>
    <property type="project" value="UniProtKB-SubCell"/>
</dbReference>
<dbReference type="InterPro" id="IPR046341">
    <property type="entry name" value="SET_dom_sf"/>
</dbReference>
<dbReference type="VEuPathDB" id="FungiDB:KRP22_15199"/>
<evidence type="ECO:0000313" key="7">
    <source>
        <dbReference type="Proteomes" id="UP000005238"/>
    </source>
</evidence>
<dbReference type="PRINTS" id="PR00762">
    <property type="entry name" value="CLCHANNEL"/>
</dbReference>
<evidence type="ECO:0000313" key="6">
    <source>
        <dbReference type="EnsemblProtists" id="Phyra83388"/>
    </source>
</evidence>
<dbReference type="VEuPathDB" id="FungiDB:KRP23_14665"/>
<keyword evidence="4" id="KW-1133">Transmembrane helix</keyword>
<dbReference type="Gene3D" id="1.10.3080.10">
    <property type="entry name" value="Clc chloride channel"/>
    <property type="match status" value="1"/>
</dbReference>
<evidence type="ECO:0000256" key="5">
    <source>
        <dbReference type="ARBA" id="ARBA00023136"/>
    </source>
</evidence>
<dbReference type="PANTHER" id="PTHR45720">
    <property type="entry name" value="CHLORIDE CHANNEL PROTEIN 2"/>
    <property type="match status" value="1"/>
</dbReference>
<sequence>MAPEDNAVVFIIVPSDFVAKVAKDKLSGYRATVPVVKVDGLCIVGFQHLRYVDLSDSEAKHRINPVGLNSVDIEMPPGTTSPPHRGVNVQLRSTSVFFGVGSIPRPNFDAGPATSHQPPASATPRSVVSAGSVALVARASGTPFVDRESPSHWRRCQSMPTLSRVSSRSPAAAVDCGEDAAHGPLLLVGIGGFAGSVGLAIDMWSVEMAAQYRQSMLLCCRRCFSAILTQCCWADGCAVLSIGKEGPFLMVSRGFDSVLANWRPFRRIRDDGAKRLQMLACACAASVAATFGSPFSGVLFVTSDFYLPLWAICSWMLGLPYGRIAVIHSVESNVVKLQLGKQLCSIRHADRNSPEPPRFPSSCELVLNTPMSVAICWSEKPMGKMSGSRHDELIVHVLGESLLCRKVRALRRAPRCPSTIDYGNFFSRPTSERQETLFESYGFVCTCEACVSLADPTRAVRCLSGKCPQGVMLPCPVRAIAASSNIGPNRLQFEWRCQTCGKVADAAEHTRMLVAE</sequence>
<name>H3GZW3_PHYRM</name>
<keyword evidence="5" id="KW-0472">Membrane</keyword>
<proteinExistence type="predicted"/>
<comment type="subcellular location">
    <subcellularLocation>
        <location evidence="1">Membrane</location>
        <topology evidence="1">Multi-pass membrane protein</topology>
    </subcellularLocation>
</comment>
<dbReference type="Pfam" id="PF00654">
    <property type="entry name" value="Voltage_CLC"/>
    <property type="match status" value="1"/>
</dbReference>
<dbReference type="PANTHER" id="PTHR45720:SF10">
    <property type="entry name" value="CHLORIDE CHANNEL PROTEIN 2"/>
    <property type="match status" value="1"/>
</dbReference>